<name>A0ABU7VSX0_9BACL</name>
<evidence type="ECO:0000313" key="1">
    <source>
        <dbReference type="EMBL" id="MEF2966864.1"/>
    </source>
</evidence>
<dbReference type="RefSeq" id="WP_331847089.1">
    <property type="nucleotide sequence ID" value="NZ_JAZHPZ010000006.1"/>
</dbReference>
<organism evidence="1 2">
    <name type="scientific">Paenibacillus haidiansis</name>
    <dbReference type="NCBI Taxonomy" id="1574488"/>
    <lineage>
        <taxon>Bacteria</taxon>
        <taxon>Bacillati</taxon>
        <taxon>Bacillota</taxon>
        <taxon>Bacilli</taxon>
        <taxon>Bacillales</taxon>
        <taxon>Paenibacillaceae</taxon>
        <taxon>Paenibacillus</taxon>
    </lineage>
</organism>
<dbReference type="EMBL" id="JAZHPZ010000006">
    <property type="protein sequence ID" value="MEF2966864.1"/>
    <property type="molecule type" value="Genomic_DNA"/>
</dbReference>
<keyword evidence="2" id="KW-1185">Reference proteome</keyword>
<gene>
    <name evidence="1" type="ORF">V3851_13560</name>
</gene>
<evidence type="ECO:0000313" key="2">
    <source>
        <dbReference type="Proteomes" id="UP001306950"/>
    </source>
</evidence>
<sequence length="110" mass="12337">MSSKPYKLAAMLPDKPLQLAEPALYRRLVSELTPLHLHPFDVKAGARSDPQGVTVYLRFGEELGQVVSERFTREQIDAGDPGIRAFFQGAAQAMKKALIADYYRMMKPEV</sequence>
<proteinExistence type="predicted"/>
<comment type="caution">
    <text evidence="1">The sequence shown here is derived from an EMBL/GenBank/DDBJ whole genome shotgun (WGS) entry which is preliminary data.</text>
</comment>
<dbReference type="Proteomes" id="UP001306950">
    <property type="component" value="Unassembled WGS sequence"/>
</dbReference>
<reference evidence="1 2" key="1">
    <citation type="submission" date="2024-02" db="EMBL/GenBank/DDBJ databases">
        <title>A nitrogen-fixing paenibacillus bacterium.</title>
        <authorList>
            <person name="Zhang W.L."/>
            <person name="Chen S.F."/>
        </authorList>
    </citation>
    <scope>NUCLEOTIDE SEQUENCE [LARGE SCALE GENOMIC DNA]</scope>
    <source>
        <strain evidence="1 2">M1</strain>
    </source>
</reference>
<accession>A0ABU7VSX0</accession>
<protein>
    <submittedName>
        <fullName evidence="1">Uncharacterized protein</fullName>
    </submittedName>
</protein>